<name>A0AA40A5P1_9PEZI</name>
<organism evidence="2 3">
    <name type="scientific">Lasiosphaeria miniovina</name>
    <dbReference type="NCBI Taxonomy" id="1954250"/>
    <lineage>
        <taxon>Eukaryota</taxon>
        <taxon>Fungi</taxon>
        <taxon>Dikarya</taxon>
        <taxon>Ascomycota</taxon>
        <taxon>Pezizomycotina</taxon>
        <taxon>Sordariomycetes</taxon>
        <taxon>Sordariomycetidae</taxon>
        <taxon>Sordariales</taxon>
        <taxon>Lasiosphaeriaceae</taxon>
        <taxon>Lasiosphaeria</taxon>
    </lineage>
</organism>
<dbReference type="Proteomes" id="UP001172101">
    <property type="component" value="Unassembled WGS sequence"/>
</dbReference>
<sequence>MATTAPPLQTQCRRPKPGLELPSRDDICFRHPGYSQNSLLIALPRVDSTRSISPYGLHHRTALLACQIIARNAFANSYLSLDKGVNSKSRLLYPIVPSFQDWEFPHDRIPDYLVCGITIAGYAVEEAHLVPKEEKRWYQENEMRTYTMGDINNQGNLLPMRKDIHYWFNTRWFIIVPKIVTIDSSLQLSLQYVTHIISGPAAELWPTYHNTLVESLHFRSRAYLFARFACAILFQAKLFVTAGQDRQVIQVSRDKFGNVEYKTKYCTGEDLENAYGGGGSKTATPRTLEVELRTALRQIIPQQGVASED</sequence>
<protein>
    <recommendedName>
        <fullName evidence="1">HNH nuclease domain-containing protein</fullName>
    </recommendedName>
</protein>
<evidence type="ECO:0000313" key="2">
    <source>
        <dbReference type="EMBL" id="KAK0709811.1"/>
    </source>
</evidence>
<dbReference type="InterPro" id="IPR003615">
    <property type="entry name" value="HNH_nuc"/>
</dbReference>
<evidence type="ECO:0000259" key="1">
    <source>
        <dbReference type="Pfam" id="PF13391"/>
    </source>
</evidence>
<proteinExistence type="predicted"/>
<accession>A0AA40A5P1</accession>
<keyword evidence="3" id="KW-1185">Reference proteome</keyword>
<feature type="domain" description="HNH nuclease" evidence="1">
    <location>
        <begin position="114"/>
        <end position="176"/>
    </location>
</feature>
<evidence type="ECO:0000313" key="3">
    <source>
        <dbReference type="Proteomes" id="UP001172101"/>
    </source>
</evidence>
<dbReference type="Pfam" id="PF13391">
    <property type="entry name" value="HNH_2"/>
    <property type="match status" value="1"/>
</dbReference>
<dbReference type="GeneID" id="85327487"/>
<dbReference type="EMBL" id="JAUIRO010000006">
    <property type="protein sequence ID" value="KAK0709811.1"/>
    <property type="molecule type" value="Genomic_DNA"/>
</dbReference>
<gene>
    <name evidence="2" type="ORF">B0T26DRAFT_743157</name>
</gene>
<reference evidence="2" key="1">
    <citation type="submission" date="2023-06" db="EMBL/GenBank/DDBJ databases">
        <title>Genome-scale phylogeny and comparative genomics of the fungal order Sordariales.</title>
        <authorList>
            <consortium name="Lawrence Berkeley National Laboratory"/>
            <person name="Hensen N."/>
            <person name="Bonometti L."/>
            <person name="Westerberg I."/>
            <person name="Brannstrom I.O."/>
            <person name="Guillou S."/>
            <person name="Cros-Aarteil S."/>
            <person name="Calhoun S."/>
            <person name="Haridas S."/>
            <person name="Kuo A."/>
            <person name="Mondo S."/>
            <person name="Pangilinan J."/>
            <person name="Riley R."/>
            <person name="LaButti K."/>
            <person name="Andreopoulos B."/>
            <person name="Lipzen A."/>
            <person name="Chen C."/>
            <person name="Yanf M."/>
            <person name="Daum C."/>
            <person name="Ng V."/>
            <person name="Clum A."/>
            <person name="Steindorff A."/>
            <person name="Ohm R."/>
            <person name="Martin F."/>
            <person name="Silar P."/>
            <person name="Natvig D."/>
            <person name="Lalanne C."/>
            <person name="Gautier V."/>
            <person name="Ament-velasquez S.L."/>
            <person name="Kruys A."/>
            <person name="Hutchinson M.I."/>
            <person name="Powell A.J."/>
            <person name="Barry K."/>
            <person name="Miller A.N."/>
            <person name="Grigoriev I.V."/>
            <person name="Debuchy R."/>
            <person name="Gladieux P."/>
            <person name="Thoren M.H."/>
            <person name="Johannesson H."/>
        </authorList>
    </citation>
    <scope>NUCLEOTIDE SEQUENCE</scope>
    <source>
        <strain evidence="2">SMH2392-1A</strain>
    </source>
</reference>
<dbReference type="AlphaFoldDB" id="A0AA40A5P1"/>
<comment type="caution">
    <text evidence="2">The sequence shown here is derived from an EMBL/GenBank/DDBJ whole genome shotgun (WGS) entry which is preliminary data.</text>
</comment>
<dbReference type="RefSeq" id="XP_060293115.1">
    <property type="nucleotide sequence ID" value="XM_060444217.1"/>
</dbReference>